<gene>
    <name evidence="2" type="ORF">H9826_09115</name>
</gene>
<comment type="caution">
    <text evidence="2">The sequence shown here is derived from an EMBL/GenBank/DDBJ whole genome shotgun (WGS) entry which is preliminary data.</text>
</comment>
<proteinExistence type="predicted"/>
<sequence>MLIQNGVVHPMDGPVIPNGYVLLEGNKIKAVGSMDAVPQGWAGPVLDAAGGHILPGLVDAHCHLGMCGDGLGFEAEDDNESTDPCTPHLRALDGLNPLDRCFREAREAGVTTVLTGPGSGNPINGQGLAVKTIGRWAEEMVVLEPASLKLALGENPKTVYHERKETPMTRMGTAAIIRAQFSKALEYLDKQNKADAEEDTDPPDFDPKLEALLPALRGEVPVHIHAHRADDIATAVRLAREFGLKLVVVHGTEAHLLPELLAREHIPVITGPILTDRSKPELANSTSANPALLAKAGVEIAICTDHPVIPIQHLTLCAAVAARSGLEPEEALKAITLNGARLAGVDHRVGSLTPGKDADVVVTSGHPLDWMSRVEHVFIDGVQVK</sequence>
<dbReference type="CDD" id="cd01309">
    <property type="entry name" value="Met_dep_hydrolase_C"/>
    <property type="match status" value="1"/>
</dbReference>
<protein>
    <submittedName>
        <fullName evidence="2">Amidohydrolase</fullName>
    </submittedName>
</protein>
<evidence type="ECO:0000313" key="3">
    <source>
        <dbReference type="Proteomes" id="UP000886824"/>
    </source>
</evidence>
<accession>A0A9D2CF32</accession>
<dbReference type="GO" id="GO:0016810">
    <property type="term" value="F:hydrolase activity, acting on carbon-nitrogen (but not peptide) bonds"/>
    <property type="evidence" value="ECO:0007669"/>
    <property type="project" value="InterPro"/>
</dbReference>
<name>A0A9D2CF32_9FIRM</name>
<evidence type="ECO:0000313" key="2">
    <source>
        <dbReference type="EMBL" id="HIY74114.1"/>
    </source>
</evidence>
<dbReference type="InterPro" id="IPR051781">
    <property type="entry name" value="Metallo-dep_Hydrolase"/>
</dbReference>
<dbReference type="AlphaFoldDB" id="A0A9D2CF32"/>
<reference evidence="2" key="2">
    <citation type="submission" date="2021-04" db="EMBL/GenBank/DDBJ databases">
        <authorList>
            <person name="Gilroy R."/>
        </authorList>
    </citation>
    <scope>NUCLEOTIDE SEQUENCE</scope>
    <source>
        <strain evidence="2">CHK33-7979</strain>
    </source>
</reference>
<feature type="domain" description="Amidohydrolase-related" evidence="1">
    <location>
        <begin position="231"/>
        <end position="382"/>
    </location>
</feature>
<dbReference type="SUPFAM" id="SSF51338">
    <property type="entry name" value="Composite domain of metallo-dependent hydrolases"/>
    <property type="match status" value="1"/>
</dbReference>
<organism evidence="2 3">
    <name type="scientific">Candidatus Intestinimonas merdavium</name>
    <dbReference type="NCBI Taxonomy" id="2838622"/>
    <lineage>
        <taxon>Bacteria</taxon>
        <taxon>Bacillati</taxon>
        <taxon>Bacillota</taxon>
        <taxon>Clostridia</taxon>
        <taxon>Eubacteriales</taxon>
        <taxon>Intestinimonas</taxon>
    </lineage>
</organism>
<dbReference type="SUPFAM" id="SSF51556">
    <property type="entry name" value="Metallo-dependent hydrolases"/>
    <property type="match status" value="1"/>
</dbReference>
<dbReference type="PANTHER" id="PTHR43135">
    <property type="entry name" value="ALPHA-D-RIBOSE 1-METHYLPHOSPHONATE 5-TRIPHOSPHATE DIPHOSPHATASE"/>
    <property type="match status" value="1"/>
</dbReference>
<evidence type="ECO:0000259" key="1">
    <source>
        <dbReference type="Pfam" id="PF01979"/>
    </source>
</evidence>
<dbReference type="Proteomes" id="UP000886824">
    <property type="component" value="Unassembled WGS sequence"/>
</dbReference>
<dbReference type="InterPro" id="IPR011059">
    <property type="entry name" value="Metal-dep_hydrolase_composite"/>
</dbReference>
<dbReference type="Gene3D" id="3.20.20.140">
    <property type="entry name" value="Metal-dependent hydrolases"/>
    <property type="match status" value="1"/>
</dbReference>
<dbReference type="PANTHER" id="PTHR43135:SF3">
    <property type="entry name" value="ALPHA-D-RIBOSE 1-METHYLPHOSPHONATE 5-TRIPHOSPHATE DIPHOSPHATASE"/>
    <property type="match status" value="1"/>
</dbReference>
<dbReference type="Pfam" id="PF01979">
    <property type="entry name" value="Amidohydro_1"/>
    <property type="match status" value="1"/>
</dbReference>
<reference evidence="2" key="1">
    <citation type="journal article" date="2021" name="PeerJ">
        <title>Extensive microbial diversity within the chicken gut microbiome revealed by metagenomics and culture.</title>
        <authorList>
            <person name="Gilroy R."/>
            <person name="Ravi A."/>
            <person name="Getino M."/>
            <person name="Pursley I."/>
            <person name="Horton D.L."/>
            <person name="Alikhan N.F."/>
            <person name="Baker D."/>
            <person name="Gharbi K."/>
            <person name="Hall N."/>
            <person name="Watson M."/>
            <person name="Adriaenssens E.M."/>
            <person name="Foster-Nyarko E."/>
            <person name="Jarju S."/>
            <person name="Secka A."/>
            <person name="Antonio M."/>
            <person name="Oren A."/>
            <person name="Chaudhuri R.R."/>
            <person name="La Ragione R."/>
            <person name="Hildebrand F."/>
            <person name="Pallen M.J."/>
        </authorList>
    </citation>
    <scope>NUCLEOTIDE SEQUENCE</scope>
    <source>
        <strain evidence="2">CHK33-7979</strain>
    </source>
</reference>
<dbReference type="InterPro" id="IPR032466">
    <property type="entry name" value="Metal_Hydrolase"/>
</dbReference>
<dbReference type="EMBL" id="DXCX01000094">
    <property type="protein sequence ID" value="HIY74114.1"/>
    <property type="molecule type" value="Genomic_DNA"/>
</dbReference>
<dbReference type="InterPro" id="IPR006680">
    <property type="entry name" value="Amidohydro-rel"/>
</dbReference>